<feature type="domain" description="Glycosyltransferase 2-like" evidence="17">
    <location>
        <begin position="271"/>
        <end position="441"/>
    </location>
</feature>
<dbReference type="InterPro" id="IPR003919">
    <property type="entry name" value="Cell_synth_A"/>
</dbReference>
<evidence type="ECO:0000256" key="4">
    <source>
        <dbReference type="ARBA" id="ARBA00012539"/>
    </source>
</evidence>
<feature type="transmembrane region" description="Helical" evidence="16">
    <location>
        <begin position="659"/>
        <end position="684"/>
    </location>
</feature>
<dbReference type="Gene3D" id="3.90.550.10">
    <property type="entry name" value="Spore Coat Polysaccharide Biosynthesis Protein SpsA, Chain A"/>
    <property type="match status" value="1"/>
</dbReference>
<feature type="transmembrane region" description="Helical" evidence="16">
    <location>
        <begin position="633"/>
        <end position="653"/>
    </location>
</feature>
<dbReference type="NCBIfam" id="TIGR03030">
    <property type="entry name" value="CelA"/>
    <property type="match status" value="1"/>
</dbReference>
<evidence type="ECO:0000256" key="1">
    <source>
        <dbReference type="ARBA" id="ARBA00004429"/>
    </source>
</evidence>
<dbReference type="FunFam" id="3.90.550.10:FF:000061">
    <property type="entry name" value="Cellulose synthase catalytic subunit [UDP-forming]"/>
    <property type="match status" value="1"/>
</dbReference>
<evidence type="ECO:0000256" key="7">
    <source>
        <dbReference type="ARBA" id="ARBA00022519"/>
    </source>
</evidence>
<comment type="catalytic activity">
    <reaction evidence="15 16">
        <text>[(1-&gt;4)-beta-D-glucosyl](n) + UDP-alpha-D-glucose = [(1-&gt;4)-beta-D-glucosyl](n+1) + UDP + H(+)</text>
        <dbReference type="Rhea" id="RHEA:19929"/>
        <dbReference type="Rhea" id="RHEA-COMP:10033"/>
        <dbReference type="Rhea" id="RHEA-COMP:10034"/>
        <dbReference type="ChEBI" id="CHEBI:15378"/>
        <dbReference type="ChEBI" id="CHEBI:18246"/>
        <dbReference type="ChEBI" id="CHEBI:58223"/>
        <dbReference type="ChEBI" id="CHEBI:58885"/>
        <dbReference type="EC" id="2.4.1.12"/>
    </reaction>
</comment>
<keyword evidence="9 16" id="KW-0328">Glycosyltransferase</keyword>
<feature type="transmembrane region" description="Helical" evidence="16">
    <location>
        <begin position="828"/>
        <end position="848"/>
    </location>
</feature>
<dbReference type="SUPFAM" id="SSF53448">
    <property type="entry name" value="Nucleotide-diphospho-sugar transferases"/>
    <property type="match status" value="1"/>
</dbReference>
<sequence length="861" mass="99820">MPSSFDATKKKEKKVPQHILIRYYKFYRHNGASRSATIVSELFMGIMWIFLRMESPFWRKIARKQRLLFPHINPRCPKVFDPLRYLLQSIWLICHYLVQLLVKKPTQFISYVRNLYKKLFVHVSPIAIEIIEHKKKNTSIWQYLLYSAIAVLAVFFILLSITQPFDLTFQFVFVIVLWLVALALRDIHGRFASIAMIMLALTIACRYIWWRYQSTLYWVDNISLFFGLLLLLAETYAWCVLFLSFMQCIWPLHRKPISMPEDITKWQSVDIFIPTYNEDLQIVKPTIYASLNLDWPKDKLTIYLLDDGDRPEFKAFAQEVGIRYIAREKHNFAKAGNINHALSLASGEFVAIFDCDHIPTRSFLQFTMGWFLQDEKMALVQTPHHFFSPDPFERNLGNFRETPNEGTLFYGLVQDGNDTWNATFFCGSCAVLRRTALDEIGGIAVETVTEDAHTSLRLHRHGWRSAYIRIPQAAGLATESLSAHIGQRIRWAKGMVQIFRLDNPLFGKGLSIPQRLCYLNAMLHFFSGIPRMIFLLAPLTFLIFHAYIIYAPAIAIALYVVPYLIHISLASSKLQGAYRHSFWGEIYETILAWYTTRPVLSTLFSPYKGKFNVTEKGGMMEEGFVDWNINRPYLLFFNLNLLGILFAFWRIATGDPDEAWATVMCLLWVCYNLILLGVAIAVSVETKQQRRFPRVRIKAPAMLLLNNGALYRCYLYDFSDNSCAILLPDNVILSLSQNENITLLLTQNQREHAFKANISRIEGQIIGLQLLEMTTQKAIDFTACTFERADTWADWQNELPTDKPLSSLKNIIFISMQGYNTLLKRAPYFIYATFRLLGLFLLWLSSLLPQRVNVSQIFHQS</sequence>
<dbReference type="AlphaFoldDB" id="A0A379FB83"/>
<dbReference type="OrthoDB" id="9806824at2"/>
<feature type="transmembrane region" description="Helical" evidence="16">
    <location>
        <begin position="32"/>
        <end position="51"/>
    </location>
</feature>
<dbReference type="GO" id="GO:0006011">
    <property type="term" value="P:UDP-alpha-D-glucose metabolic process"/>
    <property type="evidence" value="ECO:0007669"/>
    <property type="project" value="InterPro"/>
</dbReference>
<feature type="transmembrane region" description="Helical" evidence="16">
    <location>
        <begin position="167"/>
        <end position="184"/>
    </location>
</feature>
<evidence type="ECO:0000313" key="20">
    <source>
        <dbReference type="Proteomes" id="UP000254331"/>
    </source>
</evidence>
<evidence type="ECO:0000256" key="15">
    <source>
        <dbReference type="ARBA" id="ARBA00048682"/>
    </source>
</evidence>
<evidence type="ECO:0000256" key="2">
    <source>
        <dbReference type="ARBA" id="ARBA00005186"/>
    </source>
</evidence>
<dbReference type="InterPro" id="IPR001173">
    <property type="entry name" value="Glyco_trans_2-like"/>
</dbReference>
<proteinExistence type="inferred from homology"/>
<feature type="domain" description="PilZ" evidence="18">
    <location>
        <begin position="688"/>
        <end position="785"/>
    </location>
</feature>
<evidence type="ECO:0000313" key="19">
    <source>
        <dbReference type="EMBL" id="SUC16894.1"/>
    </source>
</evidence>
<feature type="transmembrane region" description="Helical" evidence="16">
    <location>
        <begin position="543"/>
        <end position="565"/>
    </location>
</feature>
<evidence type="ECO:0000256" key="14">
    <source>
        <dbReference type="ARBA" id="ARBA00023136"/>
    </source>
</evidence>
<reference evidence="19 20" key="1">
    <citation type="submission" date="2018-06" db="EMBL/GenBank/DDBJ databases">
        <authorList>
            <consortium name="Pathogen Informatics"/>
            <person name="Doyle S."/>
        </authorList>
    </citation>
    <scope>NUCLEOTIDE SEQUENCE [LARGE SCALE GENOMIC DNA]</scope>
    <source>
        <strain evidence="19 20">NCTC10376</strain>
    </source>
</reference>
<dbReference type="InterPro" id="IPR029044">
    <property type="entry name" value="Nucleotide-diphossugar_trans"/>
</dbReference>
<comment type="subcellular location">
    <subcellularLocation>
        <location evidence="1">Cell inner membrane</location>
        <topology evidence="1">Multi-pass membrane protein</topology>
    </subcellularLocation>
</comment>
<evidence type="ECO:0000256" key="11">
    <source>
        <dbReference type="ARBA" id="ARBA00022692"/>
    </source>
</evidence>
<dbReference type="InterPro" id="IPR009875">
    <property type="entry name" value="PilZ_domain"/>
</dbReference>
<accession>A0A379FB83</accession>
<dbReference type="Proteomes" id="UP000254331">
    <property type="component" value="Unassembled WGS sequence"/>
</dbReference>
<keyword evidence="7 16" id="KW-0997">Cell inner membrane</keyword>
<dbReference type="GO" id="GO:0030244">
    <property type="term" value="P:cellulose biosynthetic process"/>
    <property type="evidence" value="ECO:0007669"/>
    <property type="project" value="UniProtKB-KW"/>
</dbReference>
<evidence type="ECO:0000256" key="16">
    <source>
        <dbReference type="RuleBase" id="RU365020"/>
    </source>
</evidence>
<feature type="transmembrane region" description="Helical" evidence="16">
    <location>
        <begin position="191"/>
        <end position="210"/>
    </location>
</feature>
<dbReference type="InterPro" id="IPR050321">
    <property type="entry name" value="Glycosyltr_2/OpgH_subfam"/>
</dbReference>
<dbReference type="GO" id="GO:0035438">
    <property type="term" value="F:cyclic-di-GMP binding"/>
    <property type="evidence" value="ECO:0007669"/>
    <property type="project" value="InterPro"/>
</dbReference>
<evidence type="ECO:0000256" key="9">
    <source>
        <dbReference type="ARBA" id="ARBA00022676"/>
    </source>
</evidence>
<evidence type="ECO:0000259" key="17">
    <source>
        <dbReference type="Pfam" id="PF00535"/>
    </source>
</evidence>
<feature type="transmembrane region" description="Helical" evidence="16">
    <location>
        <begin position="516"/>
        <end position="537"/>
    </location>
</feature>
<keyword evidence="8 16" id="KW-0973">c-di-GMP</keyword>
<dbReference type="PRINTS" id="PR01439">
    <property type="entry name" value="CELLSNTHASEA"/>
</dbReference>
<dbReference type="SUPFAM" id="SSF141371">
    <property type="entry name" value="PilZ domain-like"/>
    <property type="match status" value="1"/>
</dbReference>
<comment type="function">
    <text evidence="16">Catalytic subunit of cellulose synthase. It polymerizes uridine 5'-diphosphate glucose to cellulose.</text>
</comment>
<dbReference type="PANTHER" id="PTHR43867:SF2">
    <property type="entry name" value="CELLULOSE SYNTHASE CATALYTIC SUBUNIT A [UDP-FORMING]"/>
    <property type="match status" value="1"/>
</dbReference>
<comment type="cofactor">
    <cofactor evidence="16">
        <name>Mg(2+)</name>
        <dbReference type="ChEBI" id="CHEBI:18420"/>
    </cofactor>
</comment>
<dbReference type="GO" id="GO:0016760">
    <property type="term" value="F:cellulose synthase (UDP-forming) activity"/>
    <property type="evidence" value="ECO:0007669"/>
    <property type="project" value="UniProtKB-EC"/>
</dbReference>
<comment type="similarity">
    <text evidence="3">Belongs to the glycosyltransferase 2 family.</text>
</comment>
<evidence type="ECO:0000256" key="12">
    <source>
        <dbReference type="ARBA" id="ARBA00022916"/>
    </source>
</evidence>
<keyword evidence="6 16" id="KW-1003">Cell membrane</keyword>
<gene>
    <name evidence="19" type="primary">bcsA</name>
    <name evidence="19" type="ORF">NCTC10376_02811</name>
</gene>
<dbReference type="Pfam" id="PF00535">
    <property type="entry name" value="Glycos_transf_2"/>
    <property type="match status" value="1"/>
</dbReference>
<evidence type="ECO:0000256" key="5">
    <source>
        <dbReference type="ARBA" id="ARBA00018714"/>
    </source>
</evidence>
<keyword evidence="14 16" id="KW-0472">Membrane</keyword>
<organism evidence="19 20">
    <name type="scientific">Proteus vulgaris</name>
    <dbReference type="NCBI Taxonomy" id="585"/>
    <lineage>
        <taxon>Bacteria</taxon>
        <taxon>Pseudomonadati</taxon>
        <taxon>Pseudomonadota</taxon>
        <taxon>Gammaproteobacteria</taxon>
        <taxon>Enterobacterales</taxon>
        <taxon>Morganellaceae</taxon>
        <taxon>Proteus</taxon>
    </lineage>
</organism>
<feature type="transmembrane region" description="Helical" evidence="16">
    <location>
        <begin position="222"/>
        <end position="245"/>
    </location>
</feature>
<dbReference type="RefSeq" id="WP_052038459.1">
    <property type="nucleotide sequence ID" value="NZ_JBEETY010000004.1"/>
</dbReference>
<dbReference type="EMBL" id="UGTW01000001">
    <property type="protein sequence ID" value="SUC16894.1"/>
    <property type="molecule type" value="Genomic_DNA"/>
</dbReference>
<protein>
    <recommendedName>
        <fullName evidence="5 16">Cellulose synthase catalytic subunit [UDP-forming]</fullName>
        <ecNumber evidence="4 16">2.4.1.12</ecNumber>
    </recommendedName>
</protein>
<keyword evidence="10 16" id="KW-0808">Transferase</keyword>
<keyword evidence="13 16" id="KW-1133">Transmembrane helix</keyword>
<keyword evidence="11 16" id="KW-0812">Transmembrane</keyword>
<name>A0A379FB83_PROVU</name>
<keyword evidence="12 16" id="KW-0135">Cellulose biosynthesis</keyword>
<dbReference type="UniPathway" id="UPA00694"/>
<evidence type="ECO:0000256" key="3">
    <source>
        <dbReference type="ARBA" id="ARBA00006739"/>
    </source>
</evidence>
<evidence type="ECO:0000256" key="6">
    <source>
        <dbReference type="ARBA" id="ARBA00022475"/>
    </source>
</evidence>
<evidence type="ECO:0000259" key="18">
    <source>
        <dbReference type="Pfam" id="PF07238"/>
    </source>
</evidence>
<dbReference type="Gene3D" id="2.40.10.220">
    <property type="entry name" value="predicted glycosyltransferase like domains"/>
    <property type="match status" value="1"/>
</dbReference>
<evidence type="ECO:0000256" key="10">
    <source>
        <dbReference type="ARBA" id="ARBA00022679"/>
    </source>
</evidence>
<comment type="pathway">
    <text evidence="2 16">Glycan metabolism; bacterial cellulose biosynthesis.</text>
</comment>
<evidence type="ECO:0000256" key="8">
    <source>
        <dbReference type="ARBA" id="ARBA00022636"/>
    </source>
</evidence>
<dbReference type="PANTHER" id="PTHR43867">
    <property type="entry name" value="CELLULOSE SYNTHASE CATALYTIC SUBUNIT A [UDP-FORMING]"/>
    <property type="match status" value="1"/>
</dbReference>
<dbReference type="NCBIfam" id="NF008558">
    <property type="entry name" value="PRK11498.1"/>
    <property type="match status" value="1"/>
</dbReference>
<dbReference type="Pfam" id="PF07238">
    <property type="entry name" value="PilZ"/>
    <property type="match status" value="1"/>
</dbReference>
<dbReference type="GO" id="GO:0005886">
    <property type="term" value="C:plasma membrane"/>
    <property type="evidence" value="ECO:0007669"/>
    <property type="project" value="UniProtKB-SubCell"/>
</dbReference>
<dbReference type="EC" id="2.4.1.12" evidence="4 16"/>
<dbReference type="InterPro" id="IPR005150">
    <property type="entry name" value="Cellulose_synth"/>
</dbReference>
<evidence type="ECO:0000256" key="13">
    <source>
        <dbReference type="ARBA" id="ARBA00022989"/>
    </source>
</evidence>
<feature type="transmembrane region" description="Helical" evidence="16">
    <location>
        <begin position="143"/>
        <end position="161"/>
    </location>
</feature>
<dbReference type="CDD" id="cd06421">
    <property type="entry name" value="CESA_CelA_like"/>
    <property type="match status" value="1"/>
</dbReference>
<dbReference type="Pfam" id="PF03552">
    <property type="entry name" value="Cellulose_synt"/>
    <property type="match status" value="1"/>
</dbReference>